<dbReference type="Proteomes" id="UP001214576">
    <property type="component" value="Unassembled WGS sequence"/>
</dbReference>
<feature type="compositionally biased region" description="Basic residues" evidence="1">
    <location>
        <begin position="147"/>
        <end position="157"/>
    </location>
</feature>
<dbReference type="EMBL" id="JAKZEL010000002">
    <property type="protein sequence ID" value="KAI4545762.1"/>
    <property type="molecule type" value="Genomic_DNA"/>
</dbReference>
<name>A0AAD4UFV8_OVIAM</name>
<dbReference type="AlphaFoldDB" id="A0AAD4UFV8"/>
<protein>
    <submittedName>
        <fullName evidence="2">Uncharacterized protein</fullName>
    </submittedName>
</protein>
<keyword evidence="3" id="KW-1185">Reference proteome</keyword>
<gene>
    <name evidence="2" type="ORF">MG293_002317</name>
</gene>
<organism evidence="2 3">
    <name type="scientific">Ovis ammon polii</name>
    <dbReference type="NCBI Taxonomy" id="230172"/>
    <lineage>
        <taxon>Eukaryota</taxon>
        <taxon>Metazoa</taxon>
        <taxon>Chordata</taxon>
        <taxon>Craniata</taxon>
        <taxon>Vertebrata</taxon>
        <taxon>Euteleostomi</taxon>
        <taxon>Mammalia</taxon>
        <taxon>Eutheria</taxon>
        <taxon>Laurasiatheria</taxon>
        <taxon>Artiodactyla</taxon>
        <taxon>Ruminantia</taxon>
        <taxon>Pecora</taxon>
        <taxon>Bovidae</taxon>
        <taxon>Caprinae</taxon>
        <taxon>Ovis</taxon>
    </lineage>
</organism>
<proteinExistence type="predicted"/>
<sequence length="271" mass="29200">LQLVMGPAHVDSASLKIPGPENAASPPSSALALPGIGPPGLKRQEVHHGSLPGHSGLQQLVLSNTFENDLKSQESRASLAEMHKKWEEGTEEPDQPGLPSPAHSQQGTQARHGDSSAPEPQSPNPRCHGLRDDGLWTRFVSQDGRGARRVRCSRRKEPRGSSKAAGSATMVQHPQHWIHVEASGTRCLGPRTYLRELQAPPWKENDILQTPATVSVFLLRGQRQASRKGSSEPLAPPGSTETQGWSTAVLRVVSSHLSAALITKQSECPEK</sequence>
<feature type="non-terminal residue" evidence="2">
    <location>
        <position position="1"/>
    </location>
</feature>
<evidence type="ECO:0000256" key="1">
    <source>
        <dbReference type="SAM" id="MobiDB-lite"/>
    </source>
</evidence>
<reference evidence="2" key="1">
    <citation type="submission" date="2022-03" db="EMBL/GenBank/DDBJ databases">
        <title>Genomic analyses of argali, domestic sheep and their hybrids provide insights into chromosomal evolution, heterosis and genetic basis of agronomic traits.</title>
        <authorList>
            <person name="Li M."/>
        </authorList>
    </citation>
    <scope>NUCLEOTIDE SEQUENCE</scope>
    <source>
        <strain evidence="2">CAU-MHL-2022a</strain>
        <tissue evidence="2">Skin</tissue>
    </source>
</reference>
<feature type="region of interest" description="Disordered" evidence="1">
    <location>
        <begin position="12"/>
        <end position="171"/>
    </location>
</feature>
<evidence type="ECO:0000313" key="2">
    <source>
        <dbReference type="EMBL" id="KAI4545762.1"/>
    </source>
</evidence>
<feature type="compositionally biased region" description="Low complexity" evidence="1">
    <location>
        <begin position="23"/>
        <end position="34"/>
    </location>
</feature>
<comment type="caution">
    <text evidence="2">The sequence shown here is derived from an EMBL/GenBank/DDBJ whole genome shotgun (WGS) entry which is preliminary data.</text>
</comment>
<accession>A0AAD4UFV8</accession>
<feature type="region of interest" description="Disordered" evidence="1">
    <location>
        <begin position="222"/>
        <end position="245"/>
    </location>
</feature>
<evidence type="ECO:0000313" key="3">
    <source>
        <dbReference type="Proteomes" id="UP001214576"/>
    </source>
</evidence>
<feature type="compositionally biased region" description="Polar residues" evidence="1">
    <location>
        <begin position="56"/>
        <end position="67"/>
    </location>
</feature>